<dbReference type="GO" id="GO:0005739">
    <property type="term" value="C:mitochondrion"/>
    <property type="evidence" value="ECO:0007669"/>
    <property type="project" value="TreeGrafter"/>
</dbReference>
<gene>
    <name evidence="3" type="ORF">CB0940_08005</name>
    <name evidence="4" type="ORF">RHO25_009205</name>
</gene>
<dbReference type="PANTHER" id="PTHR28627">
    <property type="entry name" value="CYTOCHROME C OXIDASE ASSEMBLY FACTOR 5"/>
    <property type="match status" value="1"/>
</dbReference>
<reference evidence="3 5" key="1">
    <citation type="submission" date="2015-10" db="EMBL/GenBank/DDBJ databases">
        <title>The cercosporin biosynthetic gene cluster was horizontally transferred to several fungal lineages and shown to be expanded in Cercospora beticola based on microsynteny with recipient genomes.</title>
        <authorList>
            <person name="De Jonge R."/>
            <person name="Ebert M.K."/>
            <person name="Suttle J.C."/>
            <person name="Jurick Ii W.M."/>
            <person name="Secor G.A."/>
            <person name="Thomma B.P."/>
            <person name="Van De Peer Y."/>
            <person name="Bolton M.D."/>
        </authorList>
    </citation>
    <scope>NUCLEOTIDE SEQUENCE [LARGE SCALE GENOMIC DNA]</scope>
    <source>
        <strain evidence="3 5">09-40</strain>
    </source>
</reference>
<proteinExistence type="inferred from homology"/>
<dbReference type="Pfam" id="PF10203">
    <property type="entry name" value="Pet191_N"/>
    <property type="match status" value="1"/>
</dbReference>
<dbReference type="OrthoDB" id="282149at2759"/>
<evidence type="ECO:0000256" key="1">
    <source>
        <dbReference type="ARBA" id="ARBA00007785"/>
    </source>
</evidence>
<dbReference type="PANTHER" id="PTHR28627:SF1">
    <property type="entry name" value="CYTOCHROME C OXIDASE ASSEMBLY FACTOR 5"/>
    <property type="match status" value="1"/>
</dbReference>
<dbReference type="Proteomes" id="UP000230605">
    <property type="component" value="Chromosome 6"/>
</dbReference>
<dbReference type="EMBL" id="LKMD01000104">
    <property type="protein sequence ID" value="PIA94234.1"/>
    <property type="molecule type" value="Genomic_DNA"/>
</dbReference>
<evidence type="ECO:0000313" key="6">
    <source>
        <dbReference type="Proteomes" id="UP001302367"/>
    </source>
</evidence>
<keyword evidence="2" id="KW-1015">Disulfide bond</keyword>
<reference evidence="4 6" key="2">
    <citation type="submission" date="2023-09" db="EMBL/GenBank/DDBJ databases">
        <title>Complete-Gapless Cercospora beticola genome.</title>
        <authorList>
            <person name="Wyatt N.A."/>
            <person name="Spanner R.E."/>
            <person name="Bolton M.D."/>
        </authorList>
    </citation>
    <scope>NUCLEOTIDE SEQUENCE [LARGE SCALE GENOMIC DNA]</scope>
    <source>
        <strain evidence="4">Cb09-40</strain>
    </source>
</reference>
<dbReference type="GO" id="GO:0033617">
    <property type="term" value="P:mitochondrial respiratory chain complex IV assembly"/>
    <property type="evidence" value="ECO:0007669"/>
    <property type="project" value="TreeGrafter"/>
</dbReference>
<dbReference type="Proteomes" id="UP001302367">
    <property type="component" value="Chromosome 6"/>
</dbReference>
<comment type="similarity">
    <text evidence="1">Belongs to the PET191 family.</text>
</comment>
<name>A0A2G5HNW4_CERBT</name>
<evidence type="ECO:0000313" key="5">
    <source>
        <dbReference type="Proteomes" id="UP000230605"/>
    </source>
</evidence>
<accession>A0A2G5HNW4</accession>
<evidence type="ECO:0000313" key="3">
    <source>
        <dbReference type="EMBL" id="PIA94234.1"/>
    </source>
</evidence>
<dbReference type="InterPro" id="IPR018793">
    <property type="entry name" value="Cyt_c_oxidase_assmbl_Pet191"/>
</dbReference>
<sequence length="123" mass="13842">MPASCTDIREALAQCLQNSDCVMVHRNKPADCLRPPLVDTLPTQCQQLKHGYGQCKRGMIDMRKRFRGNKPISTSTELEGEGKAPMLYAGKGTYDDATKKKIEEGSEYEVFTRNDGTEDLRKK</sequence>
<keyword evidence="6" id="KW-1185">Reference proteome</keyword>
<dbReference type="EMBL" id="CP134189">
    <property type="protein sequence ID" value="WPB04559.1"/>
    <property type="molecule type" value="Genomic_DNA"/>
</dbReference>
<evidence type="ECO:0000313" key="4">
    <source>
        <dbReference type="EMBL" id="WPB04559.1"/>
    </source>
</evidence>
<evidence type="ECO:0000256" key="2">
    <source>
        <dbReference type="ARBA" id="ARBA00023157"/>
    </source>
</evidence>
<protein>
    <submittedName>
        <fullName evidence="3">Mitochondrial protein</fullName>
    </submittedName>
</protein>
<dbReference type="AlphaFoldDB" id="A0A2G5HNW4"/>
<organism evidence="3 5">
    <name type="scientific">Cercospora beticola</name>
    <name type="common">Sugarbeet leaf spot fungus</name>
    <dbReference type="NCBI Taxonomy" id="122368"/>
    <lineage>
        <taxon>Eukaryota</taxon>
        <taxon>Fungi</taxon>
        <taxon>Dikarya</taxon>
        <taxon>Ascomycota</taxon>
        <taxon>Pezizomycotina</taxon>
        <taxon>Dothideomycetes</taxon>
        <taxon>Dothideomycetidae</taxon>
        <taxon>Mycosphaerellales</taxon>
        <taxon>Mycosphaerellaceae</taxon>
        <taxon>Cercospora</taxon>
    </lineage>
</organism>